<protein>
    <recommendedName>
        <fullName evidence="3">Spherulation-specific family 4</fullName>
    </recommendedName>
</protein>
<dbReference type="EMBL" id="AP019831">
    <property type="protein sequence ID" value="BBM45900.1"/>
    <property type="molecule type" value="Genomic_DNA"/>
</dbReference>
<dbReference type="Pfam" id="PF12138">
    <property type="entry name" value="Spherulin4"/>
    <property type="match status" value="1"/>
</dbReference>
<dbReference type="PANTHER" id="PTHR35040:SF7">
    <property type="entry name" value="FIBRONECTIN TYPE-III DOMAIN-CONTAINING PROTEIN-RELATED"/>
    <property type="match status" value="1"/>
</dbReference>
<dbReference type="Proteomes" id="UP000422644">
    <property type="component" value="Chromosome"/>
</dbReference>
<name>A0A510K2L4_9FUSO</name>
<reference evidence="1 2" key="1">
    <citation type="submission" date="2019-07" db="EMBL/GenBank/DDBJ databases">
        <title>Complete Genome Sequence of Leptotrichia trevisanii Strain JMUB3870.</title>
        <authorList>
            <person name="Watanabe S."/>
            <person name="Cui L."/>
        </authorList>
    </citation>
    <scope>NUCLEOTIDE SEQUENCE [LARGE SCALE GENOMIC DNA]</scope>
    <source>
        <strain evidence="1 2">JMUB3870</strain>
    </source>
</reference>
<evidence type="ECO:0008006" key="3">
    <source>
        <dbReference type="Google" id="ProtNLM"/>
    </source>
</evidence>
<dbReference type="AlphaFoldDB" id="A0A510K2L4"/>
<evidence type="ECO:0000313" key="1">
    <source>
        <dbReference type="EMBL" id="BBM45900.1"/>
    </source>
</evidence>
<keyword evidence="2" id="KW-1185">Reference proteome</keyword>
<dbReference type="InterPro" id="IPR021986">
    <property type="entry name" value="Spherulin4"/>
</dbReference>
<proteinExistence type="predicted"/>
<evidence type="ECO:0000313" key="2">
    <source>
        <dbReference type="Proteomes" id="UP000422644"/>
    </source>
</evidence>
<dbReference type="PANTHER" id="PTHR35040">
    <property type="match status" value="1"/>
</dbReference>
<accession>A0A510K2L4</accession>
<gene>
    <name evidence="1" type="ORF">JMUB3870_2022</name>
</gene>
<organism evidence="1 2">
    <name type="scientific">Leptotrichia trevisanii</name>
    <dbReference type="NCBI Taxonomy" id="109328"/>
    <lineage>
        <taxon>Bacteria</taxon>
        <taxon>Fusobacteriati</taxon>
        <taxon>Fusobacteriota</taxon>
        <taxon>Fusobacteriia</taxon>
        <taxon>Fusobacteriales</taxon>
        <taxon>Leptotrichiaceae</taxon>
        <taxon>Leptotrichia</taxon>
    </lineage>
</organism>
<dbReference type="OrthoDB" id="3311125at2"/>
<sequence length="455" mass="52237">MKKKLKNNSFLIPSFLAGVTGLGYEKTIHSTNNDSSVQTSSFIDSKNIKKLNSENKFNFSKNDEIFDIIKNNLKNETEFKVDFGYTDGFRKSKVNNNLYNQEAADTSDLENSQSEATIPYVIINPANGPSDKADYSYIVQMKKNKELGIRNLGYVTTNEYTKSIKKIYSEIDKYIQLYGSDNISGIFFDEISSGKNPLEVEYMAQLYSYVKTKYPESIVVANPGGTITDEMSKYSDLWLTSELSADNYINHWTPRSYNFENNPENANRIVHVIHSATPDQYETLLKLSKERNAGFLMITTDVPNVPYEDLPQNFENLILSINSSTSHILSNINDDLNRNSKLEPEILESEISDVKTSILTENIMENNKTDSYQFNSSQKYSISGNLYISSIDLWELLNSHYKSNLKNNSKDRLDNDFDFGFDILNEFVAEMSYKIKDRFGNFKIDLRRKWNVLIL</sequence>
<dbReference type="RefSeq" id="WP_026747718.1">
    <property type="nucleotide sequence ID" value="NZ_AP019831.1"/>
</dbReference>